<organism evidence="7">
    <name type="scientific">Melanaphis sacchari</name>
    <dbReference type="NCBI Taxonomy" id="742174"/>
    <lineage>
        <taxon>Eukaryota</taxon>
        <taxon>Metazoa</taxon>
        <taxon>Ecdysozoa</taxon>
        <taxon>Arthropoda</taxon>
        <taxon>Hexapoda</taxon>
        <taxon>Insecta</taxon>
        <taxon>Pterygota</taxon>
        <taxon>Neoptera</taxon>
        <taxon>Paraneoptera</taxon>
        <taxon>Hemiptera</taxon>
        <taxon>Sternorrhyncha</taxon>
        <taxon>Aphidomorpha</taxon>
        <taxon>Aphidoidea</taxon>
        <taxon>Aphididae</taxon>
        <taxon>Aphidini</taxon>
        <taxon>Melanaphis</taxon>
    </lineage>
</organism>
<dbReference type="InterPro" id="IPR052433">
    <property type="entry name" value="X-Pro_dipept-like"/>
</dbReference>
<evidence type="ECO:0000259" key="6">
    <source>
        <dbReference type="SMART" id="SM01011"/>
    </source>
</evidence>
<comment type="cofactor">
    <cofactor evidence="1">
        <name>Mn(2+)</name>
        <dbReference type="ChEBI" id="CHEBI:29035"/>
    </cofactor>
</comment>
<dbReference type="InterPro" id="IPR007865">
    <property type="entry name" value="Aminopep_P_N"/>
</dbReference>
<keyword evidence="5" id="KW-0464">Manganese</keyword>
<evidence type="ECO:0000256" key="3">
    <source>
        <dbReference type="ARBA" id="ARBA00022723"/>
    </source>
</evidence>
<gene>
    <name evidence="7" type="primary">Xpnpep3_1</name>
</gene>
<protein>
    <submittedName>
        <fullName evidence="7">Putative Xaa-Pro aminopeptidase 3</fullName>
    </submittedName>
</protein>
<dbReference type="Gene3D" id="3.40.350.10">
    <property type="entry name" value="Creatinase/prolidase N-terminal domain"/>
    <property type="match status" value="1"/>
</dbReference>
<accession>A0A2H8TQ15</accession>
<dbReference type="EMBL" id="GFXV01003533">
    <property type="protein sequence ID" value="MBW15338.1"/>
    <property type="molecule type" value="Transcribed_RNA"/>
</dbReference>
<dbReference type="Gene3D" id="3.90.230.10">
    <property type="entry name" value="Creatinase/methionine aminopeptidase superfamily"/>
    <property type="match status" value="1"/>
</dbReference>
<keyword evidence="7" id="KW-0031">Aminopeptidase</keyword>
<dbReference type="SUPFAM" id="SSF53092">
    <property type="entry name" value="Creatinase/prolidase N-terminal domain"/>
    <property type="match status" value="1"/>
</dbReference>
<evidence type="ECO:0000256" key="1">
    <source>
        <dbReference type="ARBA" id="ARBA00001936"/>
    </source>
</evidence>
<dbReference type="InterPro" id="IPR029149">
    <property type="entry name" value="Creatin/AminoP/Spt16_N"/>
</dbReference>
<sequence>MYPHTRLLCLSSYAGKLTEFWSNSSRCIHQMSMKNIVKTPLICGQPTDESHPHLVMKGELVPGIKKEEFIIRRRKLMESVLSTRKDFYHVIVIPSAIRQYMSDHIPYPFRQNTDFLYFSGCQETDCALVLCGNSVDNFTSTLFLKPYDPQSELWNGPSTKAECAPLIFGVDDGKTLPQLSEFIMSELKGHNNCVIWYNQKQKVQSVVDRTVNNAAAENSIYLDDSLVNHCHQLRLFKSLAEQKLMRQSCQIASKAFIKAIMSTKPGSTEHELYATLDYECRMGGAEYLAYPPVVATGNNANTLHYIDNKQKIKDGDLILVDAGCEYHGYSSDISRTWPANGWFSDAQKTLYEATLCVQKELIDMCQARPSLDTLYEAMCFKLGKALAAAHVFKKNVDSSELNMLSRALCPHHVSHYLGMDVHDIGTVKKSIKTEPGFIITVEPGVYISKNNIRVHEEFLGLGIRIEDDVLITENSIEVLSEDCPKEIVDIEKIMSKQPK</sequence>
<dbReference type="PANTHER" id="PTHR43226:SF4">
    <property type="entry name" value="XAA-PRO AMINOPEPTIDASE 3"/>
    <property type="match status" value="1"/>
</dbReference>
<keyword evidence="7" id="KW-0645">Protease</keyword>
<dbReference type="InterPro" id="IPR036005">
    <property type="entry name" value="Creatinase/aminopeptidase-like"/>
</dbReference>
<dbReference type="InterPro" id="IPR000994">
    <property type="entry name" value="Pept_M24"/>
</dbReference>
<dbReference type="GO" id="GO:0006508">
    <property type="term" value="P:proteolysis"/>
    <property type="evidence" value="ECO:0007669"/>
    <property type="project" value="TreeGrafter"/>
</dbReference>
<dbReference type="GO" id="GO:0005739">
    <property type="term" value="C:mitochondrion"/>
    <property type="evidence" value="ECO:0007669"/>
    <property type="project" value="TreeGrafter"/>
</dbReference>
<proteinExistence type="inferred from homology"/>
<dbReference type="SMART" id="SM01011">
    <property type="entry name" value="AMP_N"/>
    <property type="match status" value="1"/>
</dbReference>
<keyword evidence="3" id="KW-0479">Metal-binding</keyword>
<feature type="domain" description="Aminopeptidase P N-terminal" evidence="6">
    <location>
        <begin position="64"/>
        <end position="204"/>
    </location>
</feature>
<evidence type="ECO:0000313" key="7">
    <source>
        <dbReference type="EMBL" id="MBW15338.1"/>
    </source>
</evidence>
<evidence type="ECO:0000256" key="4">
    <source>
        <dbReference type="ARBA" id="ARBA00022801"/>
    </source>
</evidence>
<reference evidence="7" key="1">
    <citation type="submission" date="2017-10" db="EMBL/GenBank/DDBJ databases">
        <title>Transcriptome Assembly of Sugarcane Aphid Adults.</title>
        <authorList>
            <person name="Scully E.D."/>
            <person name="Palmer N.A."/>
            <person name="Geib S.M."/>
            <person name="Sarath G."/>
            <person name="Sattler S.E."/>
        </authorList>
    </citation>
    <scope>NUCLEOTIDE SEQUENCE</scope>
    <source>
        <tissue evidence="7">Whole body</tissue>
    </source>
</reference>
<dbReference type="Pfam" id="PF05195">
    <property type="entry name" value="AMP_N"/>
    <property type="match status" value="1"/>
</dbReference>
<dbReference type="GO" id="GO:0030145">
    <property type="term" value="F:manganese ion binding"/>
    <property type="evidence" value="ECO:0007669"/>
    <property type="project" value="InterPro"/>
</dbReference>
<dbReference type="SUPFAM" id="SSF55920">
    <property type="entry name" value="Creatinase/aminopeptidase"/>
    <property type="match status" value="1"/>
</dbReference>
<comment type="similarity">
    <text evidence="2">Belongs to the peptidase M24B family.</text>
</comment>
<dbReference type="AlphaFoldDB" id="A0A2H8TQ15"/>
<dbReference type="CDD" id="cd01087">
    <property type="entry name" value="Prolidase"/>
    <property type="match status" value="1"/>
</dbReference>
<name>A0A2H8TQ15_9HEMI</name>
<dbReference type="GO" id="GO:0070006">
    <property type="term" value="F:metalloaminopeptidase activity"/>
    <property type="evidence" value="ECO:0007669"/>
    <property type="project" value="InterPro"/>
</dbReference>
<evidence type="ECO:0000256" key="5">
    <source>
        <dbReference type="ARBA" id="ARBA00023211"/>
    </source>
</evidence>
<evidence type="ECO:0000256" key="2">
    <source>
        <dbReference type="ARBA" id="ARBA00008766"/>
    </source>
</evidence>
<dbReference type="OrthoDB" id="4215474at2759"/>
<dbReference type="PANTHER" id="PTHR43226">
    <property type="entry name" value="XAA-PRO AMINOPEPTIDASE 3"/>
    <property type="match status" value="1"/>
</dbReference>
<dbReference type="Pfam" id="PF00557">
    <property type="entry name" value="Peptidase_M24"/>
    <property type="match status" value="1"/>
</dbReference>
<keyword evidence="4" id="KW-0378">Hydrolase</keyword>